<dbReference type="GO" id="GO:0005737">
    <property type="term" value="C:cytoplasm"/>
    <property type="evidence" value="ECO:0007669"/>
    <property type="project" value="TreeGrafter"/>
</dbReference>
<evidence type="ECO:0000256" key="5">
    <source>
        <dbReference type="ARBA" id="ARBA00022723"/>
    </source>
</evidence>
<keyword evidence="3 10" id="KW-0436">Ligase</keyword>
<dbReference type="RefSeq" id="WP_078319585.1">
    <property type="nucleotide sequence ID" value="NZ_FXTS01000003.1"/>
</dbReference>
<dbReference type="PROSITE" id="PS50975">
    <property type="entry name" value="ATP_GRASP"/>
    <property type="match status" value="1"/>
</dbReference>
<evidence type="ECO:0000259" key="11">
    <source>
        <dbReference type="PROSITE" id="PS50975"/>
    </source>
</evidence>
<keyword evidence="8" id="KW-0460">Magnesium</keyword>
<comment type="pathway">
    <text evidence="10">Sulfur metabolism; glutathione biosynthesis; glutathione from L-cysteine and L-glutamate: step 2/2.</text>
</comment>
<dbReference type="InterPro" id="IPR011761">
    <property type="entry name" value="ATP-grasp"/>
</dbReference>
<evidence type="ECO:0000256" key="4">
    <source>
        <dbReference type="ARBA" id="ARBA00022684"/>
    </source>
</evidence>
<dbReference type="Gene3D" id="3.30.470.20">
    <property type="entry name" value="ATP-grasp fold, B domain"/>
    <property type="match status" value="1"/>
</dbReference>
<gene>
    <name evidence="10" type="primary">gshB</name>
    <name evidence="12" type="ORF">BTA35_0209570</name>
</gene>
<evidence type="ECO:0000256" key="2">
    <source>
        <dbReference type="ARBA" id="ARBA00001946"/>
    </source>
</evidence>
<evidence type="ECO:0000256" key="3">
    <source>
        <dbReference type="ARBA" id="ARBA00022598"/>
    </source>
</evidence>
<dbReference type="Gene3D" id="3.30.1490.20">
    <property type="entry name" value="ATP-grasp fold, A domain"/>
    <property type="match status" value="1"/>
</dbReference>
<dbReference type="NCBIfam" id="TIGR01380">
    <property type="entry name" value="glut_syn"/>
    <property type="match status" value="1"/>
</dbReference>
<dbReference type="SUPFAM" id="SSF56059">
    <property type="entry name" value="Glutathione synthetase ATP-binding domain-like"/>
    <property type="match status" value="1"/>
</dbReference>
<keyword evidence="6 10" id="KW-0547">Nucleotide-binding</keyword>
<dbReference type="InterPro" id="IPR016185">
    <property type="entry name" value="PreATP-grasp_dom_sf"/>
</dbReference>
<comment type="catalytic activity">
    <reaction evidence="10">
        <text>gamma-L-glutamyl-L-cysteine + glycine + ATP = glutathione + ADP + phosphate + H(+)</text>
        <dbReference type="Rhea" id="RHEA:13557"/>
        <dbReference type="ChEBI" id="CHEBI:15378"/>
        <dbReference type="ChEBI" id="CHEBI:30616"/>
        <dbReference type="ChEBI" id="CHEBI:43474"/>
        <dbReference type="ChEBI" id="CHEBI:57305"/>
        <dbReference type="ChEBI" id="CHEBI:57925"/>
        <dbReference type="ChEBI" id="CHEBI:58173"/>
        <dbReference type="ChEBI" id="CHEBI:456216"/>
        <dbReference type="EC" id="6.3.2.3"/>
    </reaction>
</comment>
<evidence type="ECO:0000256" key="9">
    <source>
        <dbReference type="ARBA" id="ARBA00023211"/>
    </source>
</evidence>
<dbReference type="GO" id="GO:0004363">
    <property type="term" value="F:glutathione synthase activity"/>
    <property type="evidence" value="ECO:0007669"/>
    <property type="project" value="UniProtKB-UniRule"/>
</dbReference>
<sequence length="319" mass="35691">MTIKLGVVMDPIEAITYKKDTTLAMLWAAQDRGWELYYMQQQDLYLEQGKAMAVMQPLNVFRDPEHWFELGEAVNASMTELDTVLMRKDPPFDTEFLNATYLLEQAEREGVLVVNKPQSLRDCNEKLFAQQFPECCPPTIVSRREDILRNFHKEQGDVIFKPLDGMGGTGIFRVKEDGLNIGAILETLTEMGRRQIMAQRYLPEIVDGDTRILMVDGKPVPYGLARIPAQGEVRGNLAAGGAGVGRPLTDRDYWLCEQVAPVVKEKGLLFVGLDVIGGYMTELNVTSPTCVRELNDQFGLDIAGDLMDVIAARLAERSA</sequence>
<evidence type="ECO:0000256" key="1">
    <source>
        <dbReference type="ARBA" id="ARBA00001936"/>
    </source>
</evidence>
<comment type="similarity">
    <text evidence="10">Belongs to the prokaryotic GSH synthase family.</text>
</comment>
<name>A0A1T1HBI5_OCELI</name>
<dbReference type="NCBIfam" id="NF003573">
    <property type="entry name" value="PRK05246.1"/>
    <property type="match status" value="1"/>
</dbReference>
<comment type="cofactor">
    <cofactor evidence="1">
        <name>Mn(2+)</name>
        <dbReference type="ChEBI" id="CHEBI:29035"/>
    </cofactor>
</comment>
<accession>A0A1T1HBI5</accession>
<keyword evidence="9" id="KW-0464">Manganese</keyword>
<dbReference type="Gene3D" id="3.40.50.20">
    <property type="match status" value="1"/>
</dbReference>
<dbReference type="Pfam" id="PF02951">
    <property type="entry name" value="GSH-S_N"/>
    <property type="match status" value="1"/>
</dbReference>
<dbReference type="InterPro" id="IPR004218">
    <property type="entry name" value="GSHS_ATP-bd"/>
</dbReference>
<evidence type="ECO:0000313" key="13">
    <source>
        <dbReference type="Proteomes" id="UP000190064"/>
    </source>
</evidence>
<dbReference type="PANTHER" id="PTHR21621">
    <property type="entry name" value="RIBOSOMAL PROTEIN S6 MODIFICATION PROTEIN"/>
    <property type="match status" value="1"/>
</dbReference>
<dbReference type="AlphaFoldDB" id="A0A1T1HBI5"/>
<dbReference type="Pfam" id="PF02955">
    <property type="entry name" value="GSH-S_ATP"/>
    <property type="match status" value="1"/>
</dbReference>
<dbReference type="GO" id="GO:0046872">
    <property type="term" value="F:metal ion binding"/>
    <property type="evidence" value="ECO:0007669"/>
    <property type="project" value="UniProtKB-KW"/>
</dbReference>
<keyword evidence="7 10" id="KW-0067">ATP-binding</keyword>
<keyword evidence="13" id="KW-1185">Reference proteome</keyword>
<dbReference type="InterPro" id="IPR013815">
    <property type="entry name" value="ATP_grasp_subdomain_1"/>
</dbReference>
<dbReference type="FunFam" id="3.40.50.20:FF:000009">
    <property type="entry name" value="Glutathione synthetase"/>
    <property type="match status" value="1"/>
</dbReference>
<feature type="domain" description="ATP-grasp" evidence="11">
    <location>
        <begin position="125"/>
        <end position="311"/>
    </location>
</feature>
<comment type="caution">
    <text evidence="12">The sequence shown here is derived from an EMBL/GenBank/DDBJ whole genome shotgun (WGS) entry which is preliminary data.</text>
</comment>
<evidence type="ECO:0000313" key="12">
    <source>
        <dbReference type="EMBL" id="OOV87228.1"/>
    </source>
</evidence>
<dbReference type="EC" id="6.3.2.3" evidence="10"/>
<dbReference type="UniPathway" id="UPA00142">
    <property type="reaction ID" value="UER00210"/>
</dbReference>
<dbReference type="InterPro" id="IPR006284">
    <property type="entry name" value="Glut_synth_pro"/>
</dbReference>
<dbReference type="Proteomes" id="UP000190064">
    <property type="component" value="Unassembled WGS sequence"/>
</dbReference>
<dbReference type="GO" id="GO:0005524">
    <property type="term" value="F:ATP binding"/>
    <property type="evidence" value="ECO:0007669"/>
    <property type="project" value="UniProtKB-UniRule"/>
</dbReference>
<organism evidence="12 13">
    <name type="scientific">Oceanospirillum linum</name>
    <dbReference type="NCBI Taxonomy" id="966"/>
    <lineage>
        <taxon>Bacteria</taxon>
        <taxon>Pseudomonadati</taxon>
        <taxon>Pseudomonadota</taxon>
        <taxon>Gammaproteobacteria</taxon>
        <taxon>Oceanospirillales</taxon>
        <taxon>Oceanospirillaceae</taxon>
        <taxon>Oceanospirillum</taxon>
    </lineage>
</organism>
<evidence type="ECO:0000256" key="6">
    <source>
        <dbReference type="ARBA" id="ARBA00022741"/>
    </source>
</evidence>
<keyword evidence="5" id="KW-0479">Metal-binding</keyword>
<dbReference type="STRING" id="966.BTA35_0209570"/>
<dbReference type="SUPFAM" id="SSF52440">
    <property type="entry name" value="PreATP-grasp domain"/>
    <property type="match status" value="1"/>
</dbReference>
<evidence type="ECO:0000256" key="10">
    <source>
        <dbReference type="HAMAP-Rule" id="MF_00162"/>
    </source>
</evidence>
<dbReference type="EMBL" id="MTSD02000003">
    <property type="protein sequence ID" value="OOV87228.1"/>
    <property type="molecule type" value="Genomic_DNA"/>
</dbReference>
<protein>
    <recommendedName>
        <fullName evidence="10">Glutathione synthetase</fullName>
        <ecNumber evidence="10">6.3.2.3</ecNumber>
    </recommendedName>
    <alternativeName>
        <fullName evidence="10">GSH synthetase</fullName>
        <shortName evidence="10">GSH-S</shortName>
        <shortName evidence="10">GSHase</shortName>
    </alternativeName>
    <alternativeName>
        <fullName evidence="10">Glutathione synthase</fullName>
    </alternativeName>
</protein>
<comment type="cofactor">
    <cofactor evidence="2">
        <name>Mg(2+)</name>
        <dbReference type="ChEBI" id="CHEBI:18420"/>
    </cofactor>
</comment>
<dbReference type="InterPro" id="IPR004215">
    <property type="entry name" value="GSHS_N"/>
</dbReference>
<keyword evidence="4 10" id="KW-0317">Glutathione biosynthesis</keyword>
<dbReference type="HAMAP" id="MF_00162">
    <property type="entry name" value="GSH_S"/>
    <property type="match status" value="1"/>
</dbReference>
<dbReference type="FunFam" id="3.30.1490.20:FF:000009">
    <property type="entry name" value="Glutathione synthetase"/>
    <property type="match status" value="1"/>
</dbReference>
<evidence type="ECO:0000256" key="7">
    <source>
        <dbReference type="ARBA" id="ARBA00022840"/>
    </source>
</evidence>
<evidence type="ECO:0000256" key="8">
    <source>
        <dbReference type="ARBA" id="ARBA00022842"/>
    </source>
</evidence>
<proteinExistence type="inferred from homology"/>
<reference evidence="12" key="1">
    <citation type="submission" date="2017-02" db="EMBL/GenBank/DDBJ databases">
        <title>Draft Genome Sequence of the Salt Water Bacterium Oceanospirillum linum ATCC 11336.</title>
        <authorList>
            <person name="Trachtenberg A.M."/>
            <person name="Carney J.G."/>
            <person name="Linnane J.D."/>
            <person name="Rheaume B.A."/>
            <person name="Pitts N.L."/>
            <person name="Mykles D.L."/>
            <person name="Maclea K.S."/>
        </authorList>
    </citation>
    <scope>NUCLEOTIDE SEQUENCE [LARGE SCALE GENOMIC DNA]</scope>
    <source>
        <strain evidence="12">ATCC 11336</strain>
    </source>
</reference>
<dbReference type="PANTHER" id="PTHR21621:SF4">
    <property type="entry name" value="GLUTATHIONE SYNTHETASE"/>
    <property type="match status" value="1"/>
</dbReference>